<keyword evidence="2" id="KW-0732">Signal</keyword>
<keyword evidence="4" id="KW-1185">Reference proteome</keyword>
<feature type="region of interest" description="Disordered" evidence="1">
    <location>
        <begin position="72"/>
        <end position="143"/>
    </location>
</feature>
<proteinExistence type="predicted"/>
<reference evidence="3 4" key="1">
    <citation type="submission" date="2023-12" db="EMBL/GenBank/DDBJ databases">
        <title>Baltic Sea Cyanobacteria.</title>
        <authorList>
            <person name="Delbaje E."/>
            <person name="Fewer D.P."/>
            <person name="Shishido T.K."/>
        </authorList>
    </citation>
    <scope>NUCLEOTIDE SEQUENCE [LARGE SCALE GENOMIC DNA]</scope>
    <source>
        <strain evidence="3 4">UHCC 0139</strain>
    </source>
</reference>
<evidence type="ECO:0000256" key="1">
    <source>
        <dbReference type="SAM" id="MobiDB-lite"/>
    </source>
</evidence>
<organism evidence="3 4">
    <name type="scientific">Cyanobium gracile UHCC 0139</name>
    <dbReference type="NCBI Taxonomy" id="3110308"/>
    <lineage>
        <taxon>Bacteria</taxon>
        <taxon>Bacillati</taxon>
        <taxon>Cyanobacteriota</taxon>
        <taxon>Cyanophyceae</taxon>
        <taxon>Synechococcales</taxon>
        <taxon>Prochlorococcaceae</taxon>
        <taxon>Cyanobium</taxon>
    </lineage>
</organism>
<evidence type="ECO:0000256" key="2">
    <source>
        <dbReference type="SAM" id="SignalP"/>
    </source>
</evidence>
<evidence type="ECO:0000313" key="4">
    <source>
        <dbReference type="Proteomes" id="UP001304461"/>
    </source>
</evidence>
<feature type="compositionally biased region" description="Gly residues" evidence="1">
    <location>
        <begin position="72"/>
        <end position="94"/>
    </location>
</feature>
<gene>
    <name evidence="3" type="ORF">VB738_15170</name>
</gene>
<feature type="signal peptide" evidence="2">
    <location>
        <begin position="1"/>
        <end position="21"/>
    </location>
</feature>
<dbReference type="Proteomes" id="UP001304461">
    <property type="component" value="Unassembled WGS sequence"/>
</dbReference>
<feature type="compositionally biased region" description="Gly residues" evidence="1">
    <location>
        <begin position="104"/>
        <end position="115"/>
    </location>
</feature>
<evidence type="ECO:0000313" key="3">
    <source>
        <dbReference type="EMBL" id="MEA5392603.1"/>
    </source>
</evidence>
<dbReference type="RefSeq" id="WP_323306545.1">
    <property type="nucleotide sequence ID" value="NZ_JAYGHX010000013.1"/>
</dbReference>
<accession>A0ABU5RXW6</accession>
<dbReference type="EMBL" id="JAYGHX010000013">
    <property type="protein sequence ID" value="MEA5392603.1"/>
    <property type="molecule type" value="Genomic_DNA"/>
</dbReference>
<feature type="chain" id="PRO_5046198837" evidence="2">
    <location>
        <begin position="22"/>
        <end position="316"/>
    </location>
</feature>
<comment type="caution">
    <text evidence="3">The sequence shown here is derived from an EMBL/GenBank/DDBJ whole genome shotgun (WGS) entry which is preliminary data.</text>
</comment>
<name>A0ABU5RXW6_9CYAN</name>
<protein>
    <submittedName>
        <fullName evidence="3">Uncharacterized protein</fullName>
    </submittedName>
</protein>
<sequence>MNTLSAFALLLAGVIASPVGAGLALELASPHGPALIARGGGGGRMGGGGGGARMGGGGGGARVGGGGGGLGRAGGGGSLGRSGFQGSGGAGGLNRGVSRPAGGWSSGVAGGGLGGPSLNRPAARPGGVVGNPGLNRPAGAGSLNRNVNANLNRNANVNRNINRSVSVNRNWNRAVNVNAIGVRPGWARPGWGVARPWNHGWYGGWATPSWGWWGASAAAWGVGTLATAAIINSAVDAAVASNQTVIVVPNTQYQLLFGTVQPTGTSTVAFDVSANGSVYQLSADCQSGLLNGQVPGNAQEAELLNAACQVAFGTAS</sequence>